<dbReference type="AlphaFoldDB" id="A0A1M6LMF2"/>
<feature type="chain" id="PRO_5012680564" description="Outer membrane protein beta-barrel domain-containing protein" evidence="1">
    <location>
        <begin position="22"/>
        <end position="205"/>
    </location>
</feature>
<accession>A0A1M6LMF2</accession>
<protein>
    <recommendedName>
        <fullName evidence="4">Outer membrane protein beta-barrel domain-containing protein</fullName>
    </recommendedName>
</protein>
<name>A0A1M6LMF2_9BACT</name>
<dbReference type="OrthoDB" id="10000905at2"/>
<evidence type="ECO:0008006" key="4">
    <source>
        <dbReference type="Google" id="ProtNLM"/>
    </source>
</evidence>
<proteinExistence type="predicted"/>
<evidence type="ECO:0000313" key="2">
    <source>
        <dbReference type="EMBL" id="SHJ72324.1"/>
    </source>
</evidence>
<keyword evidence="1" id="KW-0732">Signal</keyword>
<dbReference type="RefSeq" id="WP_073171738.1">
    <property type="nucleotide sequence ID" value="NZ_FQZE01000027.1"/>
</dbReference>
<feature type="signal peptide" evidence="1">
    <location>
        <begin position="1"/>
        <end position="21"/>
    </location>
</feature>
<reference evidence="2 3" key="1">
    <citation type="submission" date="2016-11" db="EMBL/GenBank/DDBJ databases">
        <authorList>
            <person name="Jaros S."/>
            <person name="Januszkiewicz K."/>
            <person name="Wedrychowicz H."/>
        </authorList>
    </citation>
    <scope>NUCLEOTIDE SEQUENCE [LARGE SCALE GENOMIC DNA]</scope>
    <source>
        <strain evidence="2 3">DSM 27063</strain>
    </source>
</reference>
<dbReference type="EMBL" id="FQZE01000027">
    <property type="protein sequence ID" value="SHJ72324.1"/>
    <property type="molecule type" value="Genomic_DNA"/>
</dbReference>
<evidence type="ECO:0000313" key="3">
    <source>
        <dbReference type="Proteomes" id="UP000184050"/>
    </source>
</evidence>
<keyword evidence="3" id="KW-1185">Reference proteome</keyword>
<gene>
    <name evidence="2" type="ORF">SAMN05444280_12750</name>
</gene>
<organism evidence="2 3">
    <name type="scientific">Tangfeifania diversioriginum</name>
    <dbReference type="NCBI Taxonomy" id="1168035"/>
    <lineage>
        <taxon>Bacteria</taxon>
        <taxon>Pseudomonadati</taxon>
        <taxon>Bacteroidota</taxon>
        <taxon>Bacteroidia</taxon>
        <taxon>Marinilabiliales</taxon>
        <taxon>Prolixibacteraceae</taxon>
        <taxon>Tangfeifania</taxon>
    </lineage>
</organism>
<evidence type="ECO:0000256" key="1">
    <source>
        <dbReference type="SAM" id="SignalP"/>
    </source>
</evidence>
<sequence>MKFKISFLLSILLLVISSGSAQDNKSSVNLNTQISNFLTEYFSPINPGIEILYQNKVTSLFSISAGINYSFTSGQKSVGIKSNFKRRYHEIFVPVILKGRISDGFNAAFGIYPGWLFNGKEFYKGSSTGGWNDNTHNTGYDESSKLAADLFFGLELFDFVKLNKKNHSIKFTPFLKYRLNENWLDETRDNPISLGVKINYRIRLK</sequence>
<dbReference type="Proteomes" id="UP000184050">
    <property type="component" value="Unassembled WGS sequence"/>
</dbReference>